<feature type="domain" description="ABC transporter" evidence="7">
    <location>
        <begin position="9"/>
        <end position="232"/>
    </location>
</feature>
<keyword evidence="2" id="KW-1003">Cell membrane</keyword>
<gene>
    <name evidence="8" type="ORF">SAMN04488025_1514</name>
</gene>
<dbReference type="PANTHER" id="PTHR42788">
    <property type="entry name" value="TAURINE IMPORT ATP-BINDING PROTEIN-RELATED"/>
    <property type="match status" value="1"/>
</dbReference>
<evidence type="ECO:0000256" key="1">
    <source>
        <dbReference type="ARBA" id="ARBA00022448"/>
    </source>
</evidence>
<keyword evidence="3" id="KW-0547">Nucleotide-binding</keyword>
<evidence type="ECO:0000256" key="4">
    <source>
        <dbReference type="ARBA" id="ARBA00022840"/>
    </source>
</evidence>
<dbReference type="AlphaFoldDB" id="A0A1I2SY85"/>
<dbReference type="GO" id="GO:0016887">
    <property type="term" value="F:ATP hydrolysis activity"/>
    <property type="evidence" value="ECO:0007669"/>
    <property type="project" value="InterPro"/>
</dbReference>
<accession>A0A1I2SY85</accession>
<evidence type="ECO:0000259" key="7">
    <source>
        <dbReference type="PROSITE" id="PS50893"/>
    </source>
</evidence>
<sequence>MGESRGTRLEITGLKKRFGKRLVLEEVDLQVNAGEFVAIVGRSGCGKSTLLRLIAGLETPTDGEIALDGAPVRGVNPAVRVMFQEPRLLPWLKVADNVALGIDGEPDKKRRTAEALNQVGLTEYGEEWPSVLSGGQRQRAALARALVGRPRLLLLDEPLGALDALTRIEMQRLIETLWEEQGFTGLLVTHDVEEAVALADRVVLLEGGKIGWDLKISLPRPRQRSSGKFASLVGRILDRVMQSPGSSRQIL</sequence>
<dbReference type="InterPro" id="IPR003593">
    <property type="entry name" value="AAA+_ATPase"/>
</dbReference>
<keyword evidence="9" id="KW-1185">Reference proteome</keyword>
<dbReference type="SUPFAM" id="SSF52540">
    <property type="entry name" value="P-loop containing nucleoside triphosphate hydrolases"/>
    <property type="match status" value="1"/>
</dbReference>
<proteinExistence type="predicted"/>
<dbReference type="SMART" id="SM00382">
    <property type="entry name" value="AAA"/>
    <property type="match status" value="1"/>
</dbReference>
<evidence type="ECO:0000256" key="2">
    <source>
        <dbReference type="ARBA" id="ARBA00022475"/>
    </source>
</evidence>
<evidence type="ECO:0000256" key="5">
    <source>
        <dbReference type="ARBA" id="ARBA00022967"/>
    </source>
</evidence>
<keyword evidence="6" id="KW-0472">Membrane</keyword>
<dbReference type="Proteomes" id="UP000198661">
    <property type="component" value="Unassembled WGS sequence"/>
</dbReference>
<name>A0A1I2SY85_9BACL</name>
<keyword evidence="4 8" id="KW-0067">ATP-binding</keyword>
<dbReference type="GO" id="GO:0005524">
    <property type="term" value="F:ATP binding"/>
    <property type="evidence" value="ECO:0007669"/>
    <property type="project" value="UniProtKB-KW"/>
</dbReference>
<evidence type="ECO:0000313" key="8">
    <source>
        <dbReference type="EMBL" id="SFG57573.1"/>
    </source>
</evidence>
<evidence type="ECO:0000313" key="9">
    <source>
        <dbReference type="Proteomes" id="UP000198661"/>
    </source>
</evidence>
<dbReference type="InterPro" id="IPR050166">
    <property type="entry name" value="ABC_transporter_ATP-bind"/>
</dbReference>
<reference evidence="9" key="1">
    <citation type="submission" date="2016-10" db="EMBL/GenBank/DDBJ databases">
        <authorList>
            <person name="Varghese N."/>
            <person name="Submissions S."/>
        </authorList>
    </citation>
    <scope>NUCLEOTIDE SEQUENCE [LARGE SCALE GENOMIC DNA]</scope>
    <source>
        <strain evidence="9">DSM 44945</strain>
    </source>
</reference>
<dbReference type="STRING" id="201973.SAMN04488025_1514"/>
<dbReference type="PROSITE" id="PS50893">
    <property type="entry name" value="ABC_TRANSPORTER_2"/>
    <property type="match status" value="1"/>
</dbReference>
<dbReference type="Pfam" id="PF00005">
    <property type="entry name" value="ABC_tran"/>
    <property type="match status" value="1"/>
</dbReference>
<keyword evidence="5" id="KW-1278">Translocase</keyword>
<dbReference type="PROSITE" id="PS00211">
    <property type="entry name" value="ABC_TRANSPORTER_1"/>
    <property type="match status" value="1"/>
</dbReference>
<dbReference type="OrthoDB" id="9802264at2"/>
<dbReference type="EMBL" id="FOOK01000051">
    <property type="protein sequence ID" value="SFG57573.1"/>
    <property type="molecule type" value="Genomic_DNA"/>
</dbReference>
<evidence type="ECO:0000256" key="6">
    <source>
        <dbReference type="ARBA" id="ARBA00023136"/>
    </source>
</evidence>
<protein>
    <submittedName>
        <fullName evidence="8">Sulfonate transport system ATP-binding protein</fullName>
    </submittedName>
</protein>
<dbReference type="PANTHER" id="PTHR42788:SF17">
    <property type="entry name" value="ALIPHATIC SULFONATES IMPORT ATP-BINDING PROTEIN SSUB"/>
    <property type="match status" value="1"/>
</dbReference>
<dbReference type="InterPro" id="IPR027417">
    <property type="entry name" value="P-loop_NTPase"/>
</dbReference>
<keyword evidence="1" id="KW-0813">Transport</keyword>
<dbReference type="InterPro" id="IPR017871">
    <property type="entry name" value="ABC_transporter-like_CS"/>
</dbReference>
<dbReference type="RefSeq" id="WP_092041723.1">
    <property type="nucleotide sequence ID" value="NZ_FOOK01000051.1"/>
</dbReference>
<evidence type="ECO:0000256" key="3">
    <source>
        <dbReference type="ARBA" id="ARBA00022741"/>
    </source>
</evidence>
<dbReference type="InterPro" id="IPR003439">
    <property type="entry name" value="ABC_transporter-like_ATP-bd"/>
</dbReference>
<organism evidence="8 9">
    <name type="scientific">Planifilum fulgidum</name>
    <dbReference type="NCBI Taxonomy" id="201973"/>
    <lineage>
        <taxon>Bacteria</taxon>
        <taxon>Bacillati</taxon>
        <taxon>Bacillota</taxon>
        <taxon>Bacilli</taxon>
        <taxon>Bacillales</taxon>
        <taxon>Thermoactinomycetaceae</taxon>
        <taxon>Planifilum</taxon>
    </lineage>
</organism>
<dbReference type="CDD" id="cd03293">
    <property type="entry name" value="ABC_NrtD_SsuB_transporters"/>
    <property type="match status" value="1"/>
</dbReference>
<dbReference type="Gene3D" id="3.40.50.300">
    <property type="entry name" value="P-loop containing nucleotide triphosphate hydrolases"/>
    <property type="match status" value="1"/>
</dbReference>